<dbReference type="KEGG" id="afx:JZ786_16610"/>
<evidence type="ECO:0000259" key="12">
    <source>
        <dbReference type="PROSITE" id="PS50944"/>
    </source>
</evidence>
<keyword evidence="4" id="KW-0963">Cytoplasm</keyword>
<comment type="similarity">
    <text evidence="2">Belongs to the DtxR/MntR family.</text>
</comment>
<dbReference type="GO" id="GO:0005737">
    <property type="term" value="C:cytoplasm"/>
    <property type="evidence" value="ECO:0007669"/>
    <property type="project" value="UniProtKB-SubCell"/>
</dbReference>
<evidence type="ECO:0000256" key="9">
    <source>
        <dbReference type="ARBA" id="ARBA00023163"/>
    </source>
</evidence>
<evidence type="ECO:0000256" key="2">
    <source>
        <dbReference type="ARBA" id="ARBA00007871"/>
    </source>
</evidence>
<dbReference type="InterPro" id="IPR022689">
    <property type="entry name" value="Iron_dep_repressor"/>
</dbReference>
<keyword evidence="10" id="KW-0464">Manganese</keyword>
<dbReference type="SMART" id="SM00529">
    <property type="entry name" value="HTH_DTXR"/>
    <property type="match status" value="1"/>
</dbReference>
<dbReference type="Gene3D" id="1.10.60.10">
    <property type="entry name" value="Iron dependent repressor, metal binding and dimerisation domain"/>
    <property type="match status" value="1"/>
</dbReference>
<dbReference type="EMBL" id="CP071182">
    <property type="protein sequence ID" value="QSO49923.1"/>
    <property type="molecule type" value="Genomic_DNA"/>
</dbReference>
<comment type="subunit">
    <text evidence="3">Homodimer.</text>
</comment>
<keyword evidence="7" id="KW-0238">DNA-binding</keyword>
<accession>A0A9X7Z9Q4</accession>
<dbReference type="GO" id="GO:0046983">
    <property type="term" value="F:protein dimerization activity"/>
    <property type="evidence" value="ECO:0007669"/>
    <property type="project" value="InterPro"/>
</dbReference>
<evidence type="ECO:0000256" key="3">
    <source>
        <dbReference type="ARBA" id="ARBA00011738"/>
    </source>
</evidence>
<evidence type="ECO:0000313" key="13">
    <source>
        <dbReference type="EMBL" id="QSO49923.1"/>
    </source>
</evidence>
<dbReference type="GO" id="GO:0003700">
    <property type="term" value="F:DNA-binding transcription factor activity"/>
    <property type="evidence" value="ECO:0007669"/>
    <property type="project" value="InterPro"/>
</dbReference>
<dbReference type="Gene3D" id="1.10.10.10">
    <property type="entry name" value="Winged helix-like DNA-binding domain superfamily/Winged helix DNA-binding domain"/>
    <property type="match status" value="1"/>
</dbReference>
<dbReference type="PANTHER" id="PTHR33238:SF11">
    <property type="entry name" value="TRANSCRIPTIONAL REGULATOR MNTR"/>
    <property type="match status" value="1"/>
</dbReference>
<proteinExistence type="inferred from homology"/>
<dbReference type="InterPro" id="IPR001367">
    <property type="entry name" value="Fe_dep_repressor"/>
</dbReference>
<keyword evidence="6" id="KW-0805">Transcription regulation</keyword>
<evidence type="ECO:0000256" key="4">
    <source>
        <dbReference type="ARBA" id="ARBA00022490"/>
    </source>
</evidence>
<feature type="domain" description="HTH dtxR-type" evidence="12">
    <location>
        <begin position="1"/>
        <end position="58"/>
    </location>
</feature>
<dbReference type="InterPro" id="IPR036421">
    <property type="entry name" value="Fe_dep_repressor_sf"/>
</dbReference>
<dbReference type="InterPro" id="IPR050536">
    <property type="entry name" value="DtxR_MntR_Metal-Reg"/>
</dbReference>
<dbReference type="FunFam" id="1.10.10.10:FF:000189">
    <property type="entry name" value="HTH-type transcriptional regulator MntR"/>
    <property type="match status" value="1"/>
</dbReference>
<evidence type="ECO:0000256" key="8">
    <source>
        <dbReference type="ARBA" id="ARBA00023159"/>
    </source>
</evidence>
<name>A0A9X7Z9Q4_9BACL</name>
<dbReference type="InterPro" id="IPR036390">
    <property type="entry name" value="WH_DNA-bd_sf"/>
</dbReference>
<evidence type="ECO:0000256" key="1">
    <source>
        <dbReference type="ARBA" id="ARBA00004496"/>
    </source>
</evidence>
<keyword evidence="14" id="KW-1185">Reference proteome</keyword>
<dbReference type="Pfam" id="PF02742">
    <property type="entry name" value="Fe_dep_repr_C"/>
    <property type="match status" value="1"/>
</dbReference>
<evidence type="ECO:0000313" key="14">
    <source>
        <dbReference type="Proteomes" id="UP000663505"/>
    </source>
</evidence>
<organism evidence="13 14">
    <name type="scientific">Alicyclobacillus mengziensis</name>
    <dbReference type="NCBI Taxonomy" id="2931921"/>
    <lineage>
        <taxon>Bacteria</taxon>
        <taxon>Bacillati</taxon>
        <taxon>Bacillota</taxon>
        <taxon>Bacilli</taxon>
        <taxon>Bacillales</taxon>
        <taxon>Alicyclobacillaceae</taxon>
        <taxon>Alicyclobacillus</taxon>
    </lineage>
</organism>
<dbReference type="GO" id="GO:0046914">
    <property type="term" value="F:transition metal ion binding"/>
    <property type="evidence" value="ECO:0007669"/>
    <property type="project" value="InterPro"/>
</dbReference>
<evidence type="ECO:0000256" key="6">
    <source>
        <dbReference type="ARBA" id="ARBA00023015"/>
    </source>
</evidence>
<dbReference type="GO" id="GO:0003677">
    <property type="term" value="F:DNA binding"/>
    <property type="evidence" value="ECO:0007669"/>
    <property type="project" value="UniProtKB-KW"/>
</dbReference>
<keyword evidence="5" id="KW-0678">Repressor</keyword>
<dbReference type="SUPFAM" id="SSF47979">
    <property type="entry name" value="Iron-dependent repressor protein, dimerization domain"/>
    <property type="match status" value="1"/>
</dbReference>
<keyword evidence="9" id="KW-0804">Transcription</keyword>
<dbReference type="InterPro" id="IPR022687">
    <property type="entry name" value="HTH_DTXR"/>
</dbReference>
<evidence type="ECO:0000256" key="10">
    <source>
        <dbReference type="ARBA" id="ARBA00023211"/>
    </source>
</evidence>
<protein>
    <recommendedName>
        <fullName evidence="11">Manganese transport regulator</fullName>
    </recommendedName>
</protein>
<dbReference type="InterPro" id="IPR036388">
    <property type="entry name" value="WH-like_DNA-bd_sf"/>
</dbReference>
<dbReference type="PROSITE" id="PS50944">
    <property type="entry name" value="HTH_DTXR"/>
    <property type="match status" value="1"/>
</dbReference>
<dbReference type="Pfam" id="PF01325">
    <property type="entry name" value="Fe_dep_repress"/>
    <property type="match status" value="1"/>
</dbReference>
<dbReference type="SUPFAM" id="SSF46785">
    <property type="entry name" value="Winged helix' DNA-binding domain"/>
    <property type="match status" value="1"/>
</dbReference>
<sequence>MEDYLEKIYELMHEKGYARVSDIASSLDVQPSSVTKMLQKLDENHYVTYEKYRGILLTARGQRLGKLMKERHHMLEEFLRMLGVSEETIHKDVEGIEHHVSPHTLQCLQALVLFFDDHPESLNDLHAYTEQFEMGSPTDTEGKSV</sequence>
<dbReference type="PANTHER" id="PTHR33238">
    <property type="entry name" value="IRON (METAL) DEPENDENT REPRESSOR, DTXR FAMILY"/>
    <property type="match status" value="1"/>
</dbReference>
<dbReference type="NCBIfam" id="NF003025">
    <property type="entry name" value="PRK03902.1"/>
    <property type="match status" value="1"/>
</dbReference>
<evidence type="ECO:0000256" key="5">
    <source>
        <dbReference type="ARBA" id="ARBA00022491"/>
    </source>
</evidence>
<evidence type="ECO:0000256" key="11">
    <source>
        <dbReference type="ARBA" id="ARBA00032593"/>
    </source>
</evidence>
<comment type="subcellular location">
    <subcellularLocation>
        <location evidence="1">Cytoplasm</location>
    </subcellularLocation>
</comment>
<evidence type="ECO:0000256" key="7">
    <source>
        <dbReference type="ARBA" id="ARBA00023125"/>
    </source>
</evidence>
<dbReference type="AlphaFoldDB" id="A0A9X7Z9Q4"/>
<reference evidence="13 14" key="1">
    <citation type="submission" date="2021-02" db="EMBL/GenBank/DDBJ databases">
        <title>Alicyclobacillus curvatus sp. nov. and Alicyclobacillus mengziensis sp. nov., two acidophilic bacteria isolated from acid mine drainage.</title>
        <authorList>
            <person name="Huang Y."/>
        </authorList>
    </citation>
    <scope>NUCLEOTIDE SEQUENCE [LARGE SCALE GENOMIC DNA]</scope>
    <source>
        <strain evidence="13 14">S30H14</strain>
    </source>
</reference>
<gene>
    <name evidence="13" type="primary">mntR</name>
    <name evidence="13" type="ORF">JZ786_16610</name>
</gene>
<keyword evidence="8" id="KW-0010">Activator</keyword>
<dbReference type="Proteomes" id="UP000663505">
    <property type="component" value="Chromosome"/>
</dbReference>